<comment type="caution">
    <text evidence="1">The sequence shown here is derived from an EMBL/GenBank/DDBJ whole genome shotgun (WGS) entry which is preliminary data.</text>
</comment>
<reference evidence="1" key="1">
    <citation type="journal article" date="2020" name="mSystems">
        <title>Genome- and Community-Level Interaction Insights into Carbon Utilization and Element Cycling Functions of Hydrothermarchaeota in Hydrothermal Sediment.</title>
        <authorList>
            <person name="Zhou Z."/>
            <person name="Liu Y."/>
            <person name="Xu W."/>
            <person name="Pan J."/>
            <person name="Luo Z.H."/>
            <person name="Li M."/>
        </authorList>
    </citation>
    <scope>NUCLEOTIDE SEQUENCE [LARGE SCALE GENOMIC DNA]</scope>
    <source>
        <strain evidence="1">SpSt-1038</strain>
    </source>
</reference>
<organism evidence="1">
    <name type="scientific">Candidatus Methanosuratincola petrocarbonis</name>
    <name type="common">ex Vanwonterghem et al. 2016</name>
    <dbReference type="NCBI Taxonomy" id="1867261"/>
    <lineage>
        <taxon>Archaea</taxon>
        <taxon>Thermoproteota</taxon>
        <taxon>Methanosuratincolia</taxon>
        <taxon>Candidatus Methanomethylicales</taxon>
        <taxon>Candidatus Methanomethylicaceae</taxon>
        <taxon>Candidatus Methanosuratincola (ex Vanwonterghem et al. 2016)</taxon>
    </lineage>
</organism>
<evidence type="ECO:0000313" key="1">
    <source>
        <dbReference type="EMBL" id="HHI49569.1"/>
    </source>
</evidence>
<proteinExistence type="predicted"/>
<dbReference type="AlphaFoldDB" id="A0A7J3V154"/>
<protein>
    <submittedName>
        <fullName evidence="1">Uncharacterized protein</fullName>
    </submittedName>
</protein>
<accession>A0A7J3V154</accession>
<name>A0A7J3V154_9CREN</name>
<gene>
    <name evidence="1" type="ORF">ENL91_05295</name>
</gene>
<dbReference type="EMBL" id="DRVT01000057">
    <property type="protein sequence ID" value="HHI49569.1"/>
    <property type="molecule type" value="Genomic_DNA"/>
</dbReference>
<sequence length="70" mass="7954">MKCKICGRGEGGEGTCDRHAEAERKLREHFNVWAERTGLKWTEYLEAIIKNERTGKLVKEVATHLLQNGG</sequence>